<evidence type="ECO:0000256" key="13">
    <source>
        <dbReference type="ARBA" id="ARBA00045328"/>
    </source>
</evidence>
<dbReference type="GO" id="GO:0006915">
    <property type="term" value="P:apoptotic process"/>
    <property type="evidence" value="ECO:0007669"/>
    <property type="project" value="UniProtKB-KW"/>
</dbReference>
<feature type="site" description="Interaction with DNA" evidence="15">
    <location>
        <position position="148"/>
    </location>
</feature>
<evidence type="ECO:0000256" key="8">
    <source>
        <dbReference type="ARBA" id="ARBA00023015"/>
    </source>
</evidence>
<dbReference type="InterPro" id="IPR011615">
    <property type="entry name" value="p53_DNA-bd"/>
</dbReference>
<evidence type="ECO:0000256" key="17">
    <source>
        <dbReference type="SAM" id="MobiDB-lite"/>
    </source>
</evidence>
<evidence type="ECO:0000256" key="9">
    <source>
        <dbReference type="ARBA" id="ARBA00023125"/>
    </source>
</evidence>
<evidence type="ECO:0000256" key="3">
    <source>
        <dbReference type="ARBA" id="ARBA00022553"/>
    </source>
</evidence>
<comment type="cofactor">
    <cofactor evidence="14 16">
        <name>Zn(2+)</name>
        <dbReference type="ChEBI" id="CHEBI:29105"/>
    </cofactor>
    <text evidence="14 16">Binds 1 zinc ion per subunit.</text>
</comment>
<proteinExistence type="inferred from homology"/>
<reference evidence="19" key="3">
    <citation type="submission" date="2025-09" db="UniProtKB">
        <authorList>
            <consortium name="Ensembl"/>
        </authorList>
    </citation>
    <scope>IDENTIFICATION</scope>
</reference>
<comment type="subunit">
    <text evidence="2 16">Binds DNA as a homotetramer.</text>
</comment>
<organism evidence="19 20">
    <name type="scientific">Nothobranchius furzeri</name>
    <name type="common">Turquoise killifish</name>
    <dbReference type="NCBI Taxonomy" id="105023"/>
    <lineage>
        <taxon>Eukaryota</taxon>
        <taxon>Metazoa</taxon>
        <taxon>Chordata</taxon>
        <taxon>Craniata</taxon>
        <taxon>Vertebrata</taxon>
        <taxon>Euteleostomi</taxon>
        <taxon>Actinopterygii</taxon>
        <taxon>Neopterygii</taxon>
        <taxon>Teleostei</taxon>
        <taxon>Neoteleostei</taxon>
        <taxon>Acanthomorphata</taxon>
        <taxon>Ovalentaria</taxon>
        <taxon>Atherinomorphae</taxon>
        <taxon>Cyprinodontiformes</taxon>
        <taxon>Nothobranchiidae</taxon>
        <taxon>Nothobranchius</taxon>
    </lineage>
</organism>
<evidence type="ECO:0000256" key="4">
    <source>
        <dbReference type="ARBA" id="ARBA00022703"/>
    </source>
</evidence>
<dbReference type="InterPro" id="IPR001660">
    <property type="entry name" value="SAM"/>
</dbReference>
<dbReference type="InterPro" id="IPR057064">
    <property type="entry name" value="P53_central_site"/>
</dbReference>
<evidence type="ECO:0000256" key="7">
    <source>
        <dbReference type="ARBA" id="ARBA00022843"/>
    </source>
</evidence>
<dbReference type="PRINTS" id="PR00386">
    <property type="entry name" value="P53SUPPRESSR"/>
</dbReference>
<keyword evidence="3" id="KW-0597">Phosphoprotein</keyword>
<feature type="binding site" evidence="14">
    <location>
        <position position="204"/>
    </location>
    <ligand>
        <name>Zn(2+)</name>
        <dbReference type="ChEBI" id="CHEBI:29105"/>
    </ligand>
</feature>
<dbReference type="GO" id="GO:0005737">
    <property type="term" value="C:cytoplasm"/>
    <property type="evidence" value="ECO:0007669"/>
    <property type="project" value="UniProtKB-SubCell"/>
</dbReference>
<evidence type="ECO:0000256" key="16">
    <source>
        <dbReference type="RuleBase" id="RU003304"/>
    </source>
</evidence>
<feature type="region of interest" description="Disordered" evidence="17">
    <location>
        <begin position="85"/>
        <end position="131"/>
    </location>
</feature>
<keyword evidence="16" id="KW-0131">Cell cycle</keyword>
<evidence type="ECO:0000256" key="1">
    <source>
        <dbReference type="ARBA" id="ARBA00006167"/>
    </source>
</evidence>
<dbReference type="InterPro" id="IPR002117">
    <property type="entry name" value="p53_tumour_suppressor"/>
</dbReference>
<keyword evidence="9 16" id="KW-0238">DNA-binding</keyword>
<keyword evidence="6 14" id="KW-0862">Zinc</keyword>
<dbReference type="GeneTree" id="ENSGT00950000183153"/>
<accession>A0A8C6Q4E5</accession>
<comment type="similarity">
    <text evidence="1 16">Belongs to the p53 family.</text>
</comment>
<dbReference type="SMART" id="SM00454">
    <property type="entry name" value="SAM"/>
    <property type="match status" value="1"/>
</dbReference>
<name>A0A8C6Q4E5_NOTFU</name>
<keyword evidence="5 14" id="KW-0479">Metal-binding</keyword>
<dbReference type="GO" id="GO:0000978">
    <property type="term" value="F:RNA polymerase II cis-regulatory region sequence-specific DNA binding"/>
    <property type="evidence" value="ECO:0007669"/>
    <property type="project" value="TreeGrafter"/>
</dbReference>
<dbReference type="GO" id="GO:0005634">
    <property type="term" value="C:nucleus"/>
    <property type="evidence" value="ECO:0007669"/>
    <property type="project" value="UniProtKB-SubCell"/>
</dbReference>
<dbReference type="SUPFAM" id="SSF47769">
    <property type="entry name" value="SAM/Pointed domain"/>
    <property type="match status" value="1"/>
</dbReference>
<keyword evidence="10 16" id="KW-0010">Activator</keyword>
<dbReference type="PANTHER" id="PTHR11447">
    <property type="entry name" value="CELLULAR TUMOR ANTIGEN P53"/>
    <property type="match status" value="1"/>
</dbReference>
<feature type="compositionally biased region" description="Polar residues" evidence="17">
    <location>
        <begin position="437"/>
        <end position="459"/>
    </location>
</feature>
<evidence type="ECO:0000259" key="18">
    <source>
        <dbReference type="SMART" id="SM00454"/>
    </source>
</evidence>
<keyword evidence="8 16" id="KW-0805">Transcription regulation</keyword>
<dbReference type="CDD" id="cd08367">
    <property type="entry name" value="P53"/>
    <property type="match status" value="1"/>
</dbReference>
<protein>
    <recommendedName>
        <fullName evidence="16">Cellular tumor antigen p53</fullName>
    </recommendedName>
</protein>
<evidence type="ECO:0000256" key="5">
    <source>
        <dbReference type="ARBA" id="ARBA00022723"/>
    </source>
</evidence>
<keyword evidence="12 16" id="KW-0539">Nucleus</keyword>
<evidence type="ECO:0000256" key="6">
    <source>
        <dbReference type="ARBA" id="ARBA00022833"/>
    </source>
</evidence>
<feature type="binding site" evidence="14">
    <location>
        <position position="207"/>
    </location>
    <ligand>
        <name>Zn(2+)</name>
        <dbReference type="ChEBI" id="CHEBI:29105"/>
    </ligand>
</feature>
<reference evidence="19" key="1">
    <citation type="submission" date="2014-08" db="EMBL/GenBank/DDBJ databases">
        <authorList>
            <person name="Senf B."/>
            <person name="Petzold A."/>
            <person name="Downie B.R."/>
            <person name="Koch P."/>
            <person name="Platzer M."/>
        </authorList>
    </citation>
    <scope>NUCLEOTIDE SEQUENCE [LARGE SCALE GENOMIC DNA]</scope>
    <source>
        <strain evidence="19">GRZ</strain>
    </source>
</reference>
<feature type="compositionally biased region" description="Polar residues" evidence="17">
    <location>
        <begin position="325"/>
        <end position="337"/>
    </location>
</feature>
<dbReference type="GO" id="GO:0000981">
    <property type="term" value="F:DNA-binding transcription factor activity, RNA polymerase II-specific"/>
    <property type="evidence" value="ECO:0007669"/>
    <property type="project" value="TreeGrafter"/>
</dbReference>
<dbReference type="Gene3D" id="4.10.170.10">
    <property type="entry name" value="p53-like tetramerisation domain"/>
    <property type="match status" value="1"/>
</dbReference>
<dbReference type="Proteomes" id="UP000694548">
    <property type="component" value="Chromosome sgr15"/>
</dbReference>
<dbReference type="Pfam" id="PF07710">
    <property type="entry name" value="P53_tetramer"/>
    <property type="match status" value="1"/>
</dbReference>
<evidence type="ECO:0000313" key="20">
    <source>
        <dbReference type="Proteomes" id="UP000694548"/>
    </source>
</evidence>
<evidence type="ECO:0000256" key="10">
    <source>
        <dbReference type="ARBA" id="ARBA00023159"/>
    </source>
</evidence>
<reference evidence="19" key="2">
    <citation type="submission" date="2025-08" db="UniProtKB">
        <authorList>
            <consortium name="Ensembl"/>
        </authorList>
    </citation>
    <scope>IDENTIFICATION</scope>
</reference>
<feature type="compositionally biased region" description="Low complexity" evidence="17">
    <location>
        <begin position="343"/>
        <end position="353"/>
    </location>
</feature>
<dbReference type="InterPro" id="IPR036674">
    <property type="entry name" value="p53_tetramer_sf"/>
</dbReference>
<feature type="region of interest" description="Disordered" evidence="17">
    <location>
        <begin position="325"/>
        <end position="355"/>
    </location>
</feature>
<evidence type="ECO:0000256" key="2">
    <source>
        <dbReference type="ARBA" id="ARBA00011393"/>
    </source>
</evidence>
<feature type="compositionally biased region" description="Polar residues" evidence="17">
    <location>
        <begin position="466"/>
        <end position="495"/>
    </location>
</feature>
<evidence type="ECO:0000313" key="19">
    <source>
        <dbReference type="Ensembl" id="ENSNFUP00015051750.1"/>
    </source>
</evidence>
<feature type="binding site" evidence="14">
    <location>
        <position position="272"/>
    </location>
    <ligand>
        <name>Zn(2+)</name>
        <dbReference type="ChEBI" id="CHEBI:29105"/>
    </ligand>
</feature>
<dbReference type="PROSITE" id="PS00348">
    <property type="entry name" value="P53"/>
    <property type="match status" value="1"/>
</dbReference>
<keyword evidence="11 16" id="KW-0804">Transcription</keyword>
<feature type="compositionally biased region" description="Low complexity" evidence="17">
    <location>
        <begin position="401"/>
        <end position="424"/>
    </location>
</feature>
<sequence>MSQSTLTEEGGNYEHLWSSLEPDSTYFELPPNSQRGEHAVPSTSTPANHRNSAEVSMDVFHMRDMNDNVMSQYNLLSSSMESLGSRATSASPYSSENTSSSAVPTPSPYSQPNSTFEGLSPTPAIPSNTDYPGPHAFQVSFQQSSTAKSATWTYSPLLKKLYCQIAKTCPIQIKLSSSPPHGSIIRAMPIYKKAEHVTEVVKRCPNHELGRDFNDGQVAPASHLIRVEGNNLCQYVDDPVTGRQSVFVPFEAPQVGTEFTTILYNFMCNSSCVGGMNRRPILIIITLETRDGQVLGRRSFEGRICACPGRDRKADEDHFREQQALNESVSKNGSASKRSFKQSPPNISSPNINIRKRRHGEEEIYYIPVRGRENFELLMKIKDSLELVELVPQPLVDSYRQQTQQQLLQRPSHISSPSSYSPLSNMNKMHSHGGLSKPQSVNQMMGQHPQQHPNANTSLAHMGPNMLNSNHMQGNSDMNSGHSSQNLVSASHCSSPPYNPDPSLVSFLTSLGCQNFIEYFASQGLQSVYHLQSLSMEDLGALKIPEQSRLAIWRGLQDMKQVAPLQLPNSTIGAAGGELQRQRVMEAVHFRVRHTITIPNRSAVWADFGFDMPDCKMSHSKHSIKEEFMESDVH</sequence>
<dbReference type="InterPro" id="IPR012346">
    <property type="entry name" value="p53/RUNT-type_TF_DNA-bd_sf"/>
</dbReference>
<dbReference type="Gene3D" id="1.10.150.50">
    <property type="entry name" value="Transcription Factor, Ets-1"/>
    <property type="match status" value="1"/>
</dbReference>
<dbReference type="PANTHER" id="PTHR11447:SF21">
    <property type="entry name" value="TUMOR PROTEIN P73"/>
    <property type="match status" value="1"/>
</dbReference>
<dbReference type="GO" id="GO:0046872">
    <property type="term" value="F:metal ion binding"/>
    <property type="evidence" value="ECO:0007669"/>
    <property type="project" value="UniProtKB-KW"/>
</dbReference>
<evidence type="ECO:0000256" key="14">
    <source>
        <dbReference type="PIRSR" id="PIRSR602117-1"/>
    </source>
</evidence>
<feature type="compositionally biased region" description="Polar residues" evidence="17">
    <location>
        <begin position="41"/>
        <end position="51"/>
    </location>
</feature>
<comment type="function">
    <text evidence="13 16">Multifunctional transcription factor that induces cell cycle arrest, DNA repair or apoptosis upon binding to its target DNA sequence. Acts as a tumor suppressor in many tumor types; induces growth arrest or apoptosis depending on the physiological circumstances and cell type. Negatively regulates cell division by controlling expression of a set of genes required for this process. One of the activated genes is an inhibitor of cyclin-dependent kinases. Apoptosis induction seems to be mediated either by stimulation of BAX and FAS antigen expression, or by repression of Bcl-2 expression.</text>
</comment>
<gene>
    <name evidence="19" type="primary">TP73</name>
    <name evidence="19" type="synonym">tp73</name>
</gene>
<keyword evidence="16" id="KW-0963">Cytoplasm</keyword>
<feature type="binding site" evidence="14">
    <location>
        <position position="268"/>
    </location>
    <ligand>
        <name>Zn(2+)</name>
        <dbReference type="ChEBI" id="CHEBI:29105"/>
    </ligand>
</feature>
<dbReference type="FunFam" id="2.60.40.720:FF:000002">
    <property type="entry name" value="Cellular tumor antigen p53"/>
    <property type="match status" value="1"/>
</dbReference>
<dbReference type="GO" id="GO:0051262">
    <property type="term" value="P:protein tetramerization"/>
    <property type="evidence" value="ECO:0007669"/>
    <property type="project" value="InterPro"/>
</dbReference>
<evidence type="ECO:0000256" key="12">
    <source>
        <dbReference type="ARBA" id="ARBA00023242"/>
    </source>
</evidence>
<dbReference type="SUPFAM" id="SSF47719">
    <property type="entry name" value="p53 tetramerization domain"/>
    <property type="match status" value="1"/>
</dbReference>
<evidence type="ECO:0000256" key="15">
    <source>
        <dbReference type="PIRSR" id="PIRSR602117-2"/>
    </source>
</evidence>
<dbReference type="SUPFAM" id="SSF49417">
    <property type="entry name" value="p53-like transcription factors"/>
    <property type="match status" value="1"/>
</dbReference>
<feature type="region of interest" description="Disordered" evidence="17">
    <location>
        <begin position="401"/>
        <end position="495"/>
    </location>
</feature>
<comment type="subcellular location">
    <subcellularLocation>
        <location evidence="16">Cytoplasm</location>
    </subcellularLocation>
    <subcellularLocation>
        <location evidence="16">Nucleus</location>
    </subcellularLocation>
</comment>
<dbReference type="Pfam" id="PF00870">
    <property type="entry name" value="P53"/>
    <property type="match status" value="1"/>
</dbReference>
<dbReference type="Pfam" id="PF07647">
    <property type="entry name" value="SAM_2"/>
    <property type="match status" value="1"/>
</dbReference>
<feature type="domain" description="SAM" evidence="18">
    <location>
        <begin position="496"/>
        <end position="562"/>
    </location>
</feature>
<feature type="compositionally biased region" description="Polar residues" evidence="17">
    <location>
        <begin position="85"/>
        <end position="117"/>
    </location>
</feature>
<dbReference type="InterPro" id="IPR010991">
    <property type="entry name" value="p53_tetrameristn"/>
</dbReference>
<evidence type="ECO:0000256" key="11">
    <source>
        <dbReference type="ARBA" id="ARBA00023163"/>
    </source>
</evidence>
<keyword evidence="4 16" id="KW-0053">Apoptosis</keyword>
<dbReference type="InterPro" id="IPR008967">
    <property type="entry name" value="p53-like_TF_DNA-bd_sf"/>
</dbReference>
<keyword evidence="7" id="KW-0832">Ubl conjugation</keyword>
<dbReference type="AlphaFoldDB" id="A0A8C6Q4E5"/>
<dbReference type="Gene3D" id="2.60.40.720">
    <property type="match status" value="1"/>
</dbReference>
<keyword evidence="20" id="KW-1185">Reference proteome</keyword>
<dbReference type="InterPro" id="IPR013761">
    <property type="entry name" value="SAM/pointed_sf"/>
</dbReference>
<feature type="region of interest" description="Disordered" evidence="17">
    <location>
        <begin position="30"/>
        <end position="51"/>
    </location>
</feature>
<dbReference type="Ensembl" id="ENSNFUT00015053964.1">
    <property type="protein sequence ID" value="ENSNFUP00015051750.1"/>
    <property type="gene ID" value="ENSNFUG00015024018.1"/>
</dbReference>